<name>A0A4R5VMZ8_9BURK</name>
<dbReference type="OrthoDB" id="8743722at2"/>
<dbReference type="Proteomes" id="UP000294829">
    <property type="component" value="Unassembled WGS sequence"/>
</dbReference>
<gene>
    <name evidence="1" type="ORF">E2I14_18705</name>
</gene>
<evidence type="ECO:0000313" key="2">
    <source>
        <dbReference type="Proteomes" id="UP000294829"/>
    </source>
</evidence>
<comment type="caution">
    <text evidence="1">The sequence shown here is derived from an EMBL/GenBank/DDBJ whole genome shotgun (WGS) entry which is preliminary data.</text>
</comment>
<dbReference type="AlphaFoldDB" id="A0A4R5VMZ8"/>
<dbReference type="EMBL" id="SMYL01000022">
    <property type="protein sequence ID" value="TDK59581.1"/>
    <property type="molecule type" value="Genomic_DNA"/>
</dbReference>
<proteinExistence type="predicted"/>
<reference evidence="1 2" key="1">
    <citation type="submission" date="2019-03" db="EMBL/GenBank/DDBJ databases">
        <title>Sapientia aquatica gen. nov., sp. nov., isolated from a crater lake.</title>
        <authorList>
            <person name="Felfoldi T."/>
            <person name="Szabo A."/>
            <person name="Toth E."/>
            <person name="Schumann P."/>
            <person name="Keki Z."/>
            <person name="Marialigeti K."/>
            <person name="Mathe I."/>
        </authorList>
    </citation>
    <scope>NUCLEOTIDE SEQUENCE [LARGE SCALE GENOMIC DNA]</scope>
    <source>
        <strain evidence="1 2">SA-152</strain>
    </source>
</reference>
<keyword evidence="2" id="KW-1185">Reference proteome</keyword>
<organism evidence="1 2">
    <name type="scientific">Sapientia aquatica</name>
    <dbReference type="NCBI Taxonomy" id="1549640"/>
    <lineage>
        <taxon>Bacteria</taxon>
        <taxon>Pseudomonadati</taxon>
        <taxon>Pseudomonadota</taxon>
        <taxon>Betaproteobacteria</taxon>
        <taxon>Burkholderiales</taxon>
        <taxon>Oxalobacteraceae</taxon>
        <taxon>Sapientia</taxon>
    </lineage>
</organism>
<evidence type="ECO:0000313" key="1">
    <source>
        <dbReference type="EMBL" id="TDK59581.1"/>
    </source>
</evidence>
<dbReference type="RefSeq" id="WP_133331394.1">
    <property type="nucleotide sequence ID" value="NZ_SMYL01000022.1"/>
</dbReference>
<sequence>MLPLWLNLLKPSIQLAVADKGYGKQSWFGRTTANWSVKTDVSLNSQDRLTAAVEQLLDDRPIQKKALSRPARLTIIVPDEVARFELLPWIPSLMQDDELRQFAIERFELHNQSVRDGWVVQAEWRTNEANTLGYALPQELLETLQNIAAKNGVQLTRVLPVSALAHYGQLGISRTSQLRLLNSGARISALLYRHGKLHSHAIEAVRGNNNEDALRRLLSRVQTNVALTELNLQQIAVMGIDPDIVRRILVDSPNIRIHKLRPLRFRDWL</sequence>
<protein>
    <submittedName>
        <fullName evidence="1">Uncharacterized protein</fullName>
    </submittedName>
</protein>
<accession>A0A4R5VMZ8</accession>